<dbReference type="InterPro" id="IPR023214">
    <property type="entry name" value="HAD_sf"/>
</dbReference>
<proteinExistence type="predicted"/>
<dbReference type="SUPFAM" id="SSF56784">
    <property type="entry name" value="HAD-like"/>
    <property type="match status" value="1"/>
</dbReference>
<accession>A0ABY5KW27</accession>
<dbReference type="GO" id="GO:0016787">
    <property type="term" value="F:hydrolase activity"/>
    <property type="evidence" value="ECO:0007669"/>
    <property type="project" value="UniProtKB-KW"/>
</dbReference>
<organism evidence="1 2">
    <name type="scientific">Cellulomonas chengniuliangii</name>
    <dbReference type="NCBI Taxonomy" id="2968084"/>
    <lineage>
        <taxon>Bacteria</taxon>
        <taxon>Bacillati</taxon>
        <taxon>Actinomycetota</taxon>
        <taxon>Actinomycetes</taxon>
        <taxon>Micrococcales</taxon>
        <taxon>Cellulomonadaceae</taxon>
        <taxon>Cellulomonas</taxon>
    </lineage>
</organism>
<dbReference type="SFLD" id="SFLDS00003">
    <property type="entry name" value="Haloacid_Dehalogenase"/>
    <property type="match status" value="1"/>
</dbReference>
<dbReference type="Gene3D" id="3.40.50.1000">
    <property type="entry name" value="HAD superfamily/HAD-like"/>
    <property type="match status" value="1"/>
</dbReference>
<reference evidence="1 2" key="1">
    <citation type="submission" date="2022-07" db="EMBL/GenBank/DDBJ databases">
        <title>Novel species in genus cellulomonas.</title>
        <authorList>
            <person name="Ye L."/>
        </authorList>
    </citation>
    <scope>NUCLEOTIDE SEQUENCE [LARGE SCALE GENOMIC DNA]</scope>
    <source>
        <strain evidence="2">zg-Y338</strain>
    </source>
</reference>
<dbReference type="EMBL" id="CP101988">
    <property type="protein sequence ID" value="UUI74414.1"/>
    <property type="molecule type" value="Genomic_DNA"/>
</dbReference>
<dbReference type="PANTHER" id="PTHR43481">
    <property type="entry name" value="FRUCTOSE-1-PHOSPHATE PHOSPHATASE"/>
    <property type="match status" value="1"/>
</dbReference>
<gene>
    <name evidence="1" type="ORF">NP064_11455</name>
</gene>
<dbReference type="RefSeq" id="WP_227569526.1">
    <property type="nucleotide sequence ID" value="NZ_CP101988.1"/>
</dbReference>
<dbReference type="PANTHER" id="PTHR43481:SF4">
    <property type="entry name" value="GLYCEROL-1-PHOSPHATE PHOSPHOHYDROLASE 1-RELATED"/>
    <property type="match status" value="1"/>
</dbReference>
<protein>
    <submittedName>
        <fullName evidence="1">HAD-IA family hydrolase</fullName>
    </submittedName>
</protein>
<dbReference type="NCBIfam" id="TIGR01509">
    <property type="entry name" value="HAD-SF-IA-v3"/>
    <property type="match status" value="1"/>
</dbReference>
<dbReference type="InterPro" id="IPR023198">
    <property type="entry name" value="PGP-like_dom2"/>
</dbReference>
<dbReference type="Proteomes" id="UP001316189">
    <property type="component" value="Chromosome"/>
</dbReference>
<dbReference type="Gene3D" id="1.10.150.240">
    <property type="entry name" value="Putative phosphatase, domain 2"/>
    <property type="match status" value="1"/>
</dbReference>
<dbReference type="SFLD" id="SFLDG01129">
    <property type="entry name" value="C1.5:_HAD__Beta-PGM__Phosphata"/>
    <property type="match status" value="1"/>
</dbReference>
<keyword evidence="1" id="KW-0378">Hydrolase</keyword>
<dbReference type="InterPro" id="IPR036412">
    <property type="entry name" value="HAD-like_sf"/>
</dbReference>
<name>A0ABY5KW27_9CELL</name>
<evidence type="ECO:0000313" key="2">
    <source>
        <dbReference type="Proteomes" id="UP001316189"/>
    </source>
</evidence>
<evidence type="ECO:0000313" key="1">
    <source>
        <dbReference type="EMBL" id="UUI74414.1"/>
    </source>
</evidence>
<keyword evidence="2" id="KW-1185">Reference proteome</keyword>
<dbReference type="InterPro" id="IPR006439">
    <property type="entry name" value="HAD-SF_hydro_IA"/>
</dbReference>
<sequence>MTIRPLHAADRGMPPAYELAVAAVLLDMDGTLVDSTAVVEAVWGEFAATHGVDLEAVLRFSHGRRTIDTVTAFLPDPHQARDVAADIEADELVRLEGIIAIPGARDLLASLPDACVAVVTSAERELAVRRLTAVGLSCPTVLVAAEDVEAGKPSPDGFLRAAAALGVSAEDCAAFEDAEAGLQAARAAGAFTVVVGGYESPITRDLRRVIDFRQVRARIEGHRVVLALP</sequence>
<dbReference type="Pfam" id="PF00702">
    <property type="entry name" value="Hydrolase"/>
    <property type="match status" value="1"/>
</dbReference>
<dbReference type="InterPro" id="IPR051806">
    <property type="entry name" value="HAD-like_SPP"/>
</dbReference>